<reference evidence="4 5" key="2">
    <citation type="submission" date="2016-06" db="EMBL/GenBank/DDBJ databases">
        <authorList>
            <person name="Rodrigo-Torres L."/>
            <person name="Arahal D.R."/>
        </authorList>
    </citation>
    <scope>NUCLEOTIDE SEQUENCE [LARGE SCALE GENOMIC DNA]</scope>
    <source>
        <strain evidence="4 5">CECT 5116</strain>
    </source>
</reference>
<evidence type="ECO:0000313" key="4">
    <source>
        <dbReference type="EMBL" id="SBT21050.1"/>
    </source>
</evidence>
<dbReference type="Gene3D" id="2.20.200.10">
    <property type="entry name" value="Outer membrane efflux proteins (OEP)"/>
    <property type="match status" value="1"/>
</dbReference>
<dbReference type="InterPro" id="IPR003423">
    <property type="entry name" value="OMP_efflux"/>
</dbReference>
<dbReference type="Proteomes" id="UP000092840">
    <property type="component" value="Unassembled WGS sequence"/>
</dbReference>
<dbReference type="RefSeq" id="WP_067030101.1">
    <property type="nucleotide sequence ID" value="NZ_FLRA01000001.1"/>
</dbReference>
<dbReference type="PROSITE" id="PS51257">
    <property type="entry name" value="PROKAR_LIPOPROTEIN"/>
    <property type="match status" value="1"/>
</dbReference>
<dbReference type="InterPro" id="IPR010131">
    <property type="entry name" value="MdtP/NodT-like"/>
</dbReference>
<organism evidence="3 6">
    <name type="scientific">Marinomonas gallaica</name>
    <dbReference type="NCBI Taxonomy" id="1806667"/>
    <lineage>
        <taxon>Bacteria</taxon>
        <taxon>Pseudomonadati</taxon>
        <taxon>Pseudomonadota</taxon>
        <taxon>Gammaproteobacteria</taxon>
        <taxon>Oceanospirillales</taxon>
        <taxon>Oceanospirillaceae</taxon>
        <taxon>Marinomonas</taxon>
    </lineage>
</organism>
<sequence>MKFLISTCCALLLTGCASQKIYQTPDTPAVADTQYAYSAFTPDQWLSFGSPDLALLLEQAFTNNWNLKIATQRLRSAQLALDLERANQGVSASGSLSASQSTSTDDLQHYQSSEGLSFSARYEWDLWGKLQAQEDQTALSAKVSQWDLEAAQISLTANIIRQYFSYLATKERLAIAQKNLTSARESLELYTLQHDAGVVSKSDLLRQQSTILSLEERTETLVLQQADQARTIALLSGIDQWIEYAPNTLLSDINVPKVALNQPAQLIRQRPDLKAAEASVRQAFLSTTITELDRWPNLSISLSLRPSDLYDLAEQWAVALSESIGMTLYDGGARALNEQRAAINETIARFNYQNTVRTALEEVKDNLSSYQQSLISYRYQQASYQNLEQQTDIIEYEWQEGVSDKSDLISAQRSLYSAEESLVANKLTVLQAITALYQANGSVPVL</sequence>
<evidence type="ECO:0000313" key="6">
    <source>
        <dbReference type="Proteomes" id="UP000092871"/>
    </source>
</evidence>
<evidence type="ECO:0000256" key="1">
    <source>
        <dbReference type="ARBA" id="ARBA00007613"/>
    </source>
</evidence>
<keyword evidence="2" id="KW-1134">Transmembrane beta strand</keyword>
<feature type="chain" id="PRO_5008449235" evidence="2">
    <location>
        <begin position="20"/>
        <end position="446"/>
    </location>
</feature>
<dbReference type="OrthoDB" id="9770517at2"/>
<feature type="signal peptide" evidence="2">
    <location>
        <begin position="1"/>
        <end position="19"/>
    </location>
</feature>
<dbReference type="GO" id="GO:0015562">
    <property type="term" value="F:efflux transmembrane transporter activity"/>
    <property type="evidence" value="ECO:0007669"/>
    <property type="project" value="InterPro"/>
</dbReference>
<dbReference type="EMBL" id="FLRA01000001">
    <property type="protein sequence ID" value="SBT16002.1"/>
    <property type="molecule type" value="Genomic_DNA"/>
</dbReference>
<evidence type="ECO:0000256" key="2">
    <source>
        <dbReference type="RuleBase" id="RU362097"/>
    </source>
</evidence>
<dbReference type="GO" id="GO:0009279">
    <property type="term" value="C:cell outer membrane"/>
    <property type="evidence" value="ECO:0007669"/>
    <property type="project" value="UniProtKB-SubCell"/>
</dbReference>
<dbReference type="AlphaFoldDB" id="A0A1C3JLC6"/>
<protein>
    <submittedName>
        <fullName evidence="3 4">Efflux pump outer membrane protein TtgC</fullName>
    </submittedName>
</protein>
<keyword evidence="5" id="KW-1185">Reference proteome</keyword>
<accession>A0A1C3JLC6</accession>
<dbReference type="PANTHER" id="PTHR30203:SF32">
    <property type="entry name" value="CATION EFFLUX SYSTEM PROTEIN CUSC"/>
    <property type="match status" value="1"/>
</dbReference>
<evidence type="ECO:0000313" key="5">
    <source>
        <dbReference type="Proteomes" id="UP000092840"/>
    </source>
</evidence>
<keyword evidence="2" id="KW-0732">Signal</keyword>
<dbReference type="Proteomes" id="UP000092871">
    <property type="component" value="Unassembled WGS sequence"/>
</dbReference>
<dbReference type="PANTHER" id="PTHR30203">
    <property type="entry name" value="OUTER MEMBRANE CATION EFFLUX PROTEIN"/>
    <property type="match status" value="1"/>
</dbReference>
<dbReference type="EMBL" id="FLRB01000011">
    <property type="protein sequence ID" value="SBT21050.1"/>
    <property type="molecule type" value="Genomic_DNA"/>
</dbReference>
<keyword evidence="2" id="KW-0564">Palmitate</keyword>
<evidence type="ECO:0000313" key="3">
    <source>
        <dbReference type="EMBL" id="SBT16002.1"/>
    </source>
</evidence>
<comment type="similarity">
    <text evidence="1 2">Belongs to the outer membrane factor (OMF) (TC 1.B.17) family.</text>
</comment>
<dbReference type="Pfam" id="PF02321">
    <property type="entry name" value="OEP"/>
    <property type="match status" value="2"/>
</dbReference>
<dbReference type="SUPFAM" id="SSF56954">
    <property type="entry name" value="Outer membrane efflux proteins (OEP)"/>
    <property type="match status" value="1"/>
</dbReference>
<dbReference type="NCBIfam" id="TIGR01845">
    <property type="entry name" value="outer_NodT"/>
    <property type="match status" value="1"/>
</dbReference>
<keyword evidence="2" id="KW-0449">Lipoprotein</keyword>
<comment type="subcellular location">
    <subcellularLocation>
        <location evidence="2">Cell outer membrane</location>
        <topology evidence="2">Lipid-anchor</topology>
    </subcellularLocation>
</comment>
<name>A0A1C3JLC6_9GAMM</name>
<proteinExistence type="inferred from homology"/>
<reference evidence="3 6" key="1">
    <citation type="submission" date="2016-06" db="EMBL/GenBank/DDBJ databases">
        <authorList>
            <person name="Kjaerup R.B."/>
            <person name="Dalgaard T.S."/>
            <person name="Juul-Madsen H.R."/>
        </authorList>
    </citation>
    <scope>NUCLEOTIDE SEQUENCE [LARGE SCALE GENOMIC DNA]</scope>
    <source>
        <strain evidence="3 6">CECT 5115</strain>
    </source>
</reference>
<dbReference type="Gene3D" id="1.20.1600.10">
    <property type="entry name" value="Outer membrane efflux proteins (OEP)"/>
    <property type="match status" value="1"/>
</dbReference>
<gene>
    <name evidence="3" type="primary">ttgC</name>
    <name evidence="3" type="ORF">MGA5115_00076</name>
    <name evidence="4" type="ORF">MGA5116_01637</name>
</gene>
<keyword evidence="2" id="KW-0472">Membrane</keyword>
<keyword evidence="2" id="KW-0812">Transmembrane</keyword>